<dbReference type="InterPro" id="IPR013783">
    <property type="entry name" value="Ig-like_fold"/>
</dbReference>
<dbReference type="AlphaFoldDB" id="A0A382H898"/>
<dbReference type="EMBL" id="UINC01059715">
    <property type="protein sequence ID" value="SVB83432.1"/>
    <property type="molecule type" value="Genomic_DNA"/>
</dbReference>
<organism evidence="1">
    <name type="scientific">marine metagenome</name>
    <dbReference type="NCBI Taxonomy" id="408172"/>
    <lineage>
        <taxon>unclassified sequences</taxon>
        <taxon>metagenomes</taxon>
        <taxon>ecological metagenomes</taxon>
    </lineage>
</organism>
<sequence>MQLIRLFRSEALVPLLCMMATQALGELPTARMTAIFPMGCRIGAEAELQVHGSDLDGARGLLFSDPGISAEVTNAGERKFKVQVAGGVPAGVYEVRFDGALGLTNPRPFVVSSLAEVRSPAGNTTRETAAAIGNNSVVNGIAVSRQSVWFKVTATRGQRLLLRVSAAALDSRLNPVMLLRDGAGERLARGSDAGLIDYTAAADGDCLIQIHDATYGGGTEHFFRLENSSGPHVDFVSPPVVSSFTDTEVTLYGRNLPGSKPSGLKAVDGLSLEQLTVK</sequence>
<dbReference type="Gene3D" id="2.60.120.380">
    <property type="match status" value="1"/>
</dbReference>
<evidence type="ECO:0000313" key="1">
    <source>
        <dbReference type="EMBL" id="SVB83432.1"/>
    </source>
</evidence>
<dbReference type="Gene3D" id="2.60.40.10">
    <property type="entry name" value="Immunoglobulins"/>
    <property type="match status" value="1"/>
</dbReference>
<accession>A0A382H898</accession>
<gene>
    <name evidence="1" type="ORF">METZ01_LOCUS236286</name>
</gene>
<evidence type="ECO:0008006" key="2">
    <source>
        <dbReference type="Google" id="ProtNLM"/>
    </source>
</evidence>
<reference evidence="1" key="1">
    <citation type="submission" date="2018-05" db="EMBL/GenBank/DDBJ databases">
        <authorList>
            <person name="Lanie J.A."/>
            <person name="Ng W.-L."/>
            <person name="Kazmierczak K.M."/>
            <person name="Andrzejewski T.M."/>
            <person name="Davidsen T.M."/>
            <person name="Wayne K.J."/>
            <person name="Tettelin H."/>
            <person name="Glass J.I."/>
            <person name="Rusch D."/>
            <person name="Podicherti R."/>
            <person name="Tsui H.-C.T."/>
            <person name="Winkler M.E."/>
        </authorList>
    </citation>
    <scope>NUCLEOTIDE SEQUENCE</scope>
</reference>
<name>A0A382H898_9ZZZZ</name>
<feature type="non-terminal residue" evidence="1">
    <location>
        <position position="278"/>
    </location>
</feature>
<protein>
    <recommendedName>
        <fullName evidence="2">IPT/TIG domain-containing protein</fullName>
    </recommendedName>
</protein>
<proteinExistence type="predicted"/>